<organism evidence="7 8">
    <name type="scientific">Tetrahymena thermophila (strain SB210)</name>
    <dbReference type="NCBI Taxonomy" id="312017"/>
    <lineage>
        <taxon>Eukaryota</taxon>
        <taxon>Sar</taxon>
        <taxon>Alveolata</taxon>
        <taxon>Ciliophora</taxon>
        <taxon>Intramacronucleata</taxon>
        <taxon>Oligohymenophorea</taxon>
        <taxon>Hymenostomatida</taxon>
        <taxon>Tetrahymenina</taxon>
        <taxon>Tetrahymenidae</taxon>
        <taxon>Tetrahymena</taxon>
    </lineage>
</organism>
<evidence type="ECO:0000256" key="3">
    <source>
        <dbReference type="ARBA" id="ARBA00022598"/>
    </source>
</evidence>
<dbReference type="Gene3D" id="3.10.110.10">
    <property type="entry name" value="Ubiquitin Conjugating Enzyme"/>
    <property type="match status" value="1"/>
</dbReference>
<dbReference type="OrthoDB" id="10252231at2759"/>
<dbReference type="Pfam" id="PF00899">
    <property type="entry name" value="ThiF"/>
    <property type="match status" value="2"/>
</dbReference>
<feature type="region of interest" description="Disordered" evidence="5">
    <location>
        <begin position="5790"/>
        <end position="5824"/>
    </location>
</feature>
<dbReference type="EMBL" id="GG662720">
    <property type="protein sequence ID" value="EAR86388.2"/>
    <property type="molecule type" value="Genomic_DNA"/>
</dbReference>
<feature type="compositionally biased region" description="Basic and acidic residues" evidence="5">
    <location>
        <begin position="7251"/>
        <end position="7270"/>
    </location>
</feature>
<dbReference type="InterPro" id="IPR045886">
    <property type="entry name" value="ThiF/MoeB/HesA"/>
</dbReference>
<dbReference type="PANTHER" id="PTHR10953">
    <property type="entry name" value="UBIQUITIN-ACTIVATING ENZYME E1"/>
    <property type="match status" value="1"/>
</dbReference>
<feature type="compositionally biased region" description="Low complexity" evidence="5">
    <location>
        <begin position="3615"/>
        <end position="3629"/>
    </location>
</feature>
<feature type="region of interest" description="Disordered" evidence="5">
    <location>
        <begin position="3603"/>
        <end position="3652"/>
    </location>
</feature>
<dbReference type="RefSeq" id="XP_976852.2">
    <property type="nucleotide sequence ID" value="XM_971759.2"/>
</dbReference>
<feature type="coiled-coil region" evidence="4">
    <location>
        <begin position="1019"/>
        <end position="1050"/>
    </location>
</feature>
<dbReference type="GO" id="GO:0019948">
    <property type="term" value="F:SUMO activating enzyme activity"/>
    <property type="evidence" value="ECO:0007669"/>
    <property type="project" value="TreeGrafter"/>
</dbReference>
<dbReference type="CDD" id="cd23810">
    <property type="entry name" value="UBCc_BIRC6"/>
    <property type="match status" value="1"/>
</dbReference>
<dbReference type="SUPFAM" id="SSF69572">
    <property type="entry name" value="Activating enzymes of the ubiquitin-like proteins"/>
    <property type="match status" value="2"/>
</dbReference>
<feature type="domain" description="UBC core" evidence="6">
    <location>
        <begin position="6113"/>
        <end position="6280"/>
    </location>
</feature>
<feature type="compositionally biased region" description="Low complexity" evidence="5">
    <location>
        <begin position="2772"/>
        <end position="2782"/>
    </location>
</feature>
<feature type="coiled-coil region" evidence="4">
    <location>
        <begin position="5689"/>
        <end position="5716"/>
    </location>
</feature>
<feature type="region of interest" description="Disordered" evidence="5">
    <location>
        <begin position="2772"/>
        <end position="2799"/>
    </location>
</feature>
<comment type="pathway">
    <text evidence="1">Protein modification; protein ubiquitination.</text>
</comment>
<dbReference type="Pfam" id="PF10585">
    <property type="entry name" value="UBA_E1_SCCH"/>
    <property type="match status" value="1"/>
</dbReference>
<dbReference type="PROSITE" id="PS50127">
    <property type="entry name" value="UBC_2"/>
    <property type="match status" value="1"/>
</dbReference>
<dbReference type="InterPro" id="IPR035985">
    <property type="entry name" value="Ubiquitin-activating_enz"/>
</dbReference>
<feature type="region of interest" description="Disordered" evidence="5">
    <location>
        <begin position="333"/>
        <end position="361"/>
    </location>
</feature>
<dbReference type="HOGENOM" id="CLU_224176_0_0_1"/>
<keyword evidence="8" id="KW-1185">Reference proteome</keyword>
<evidence type="ECO:0000313" key="8">
    <source>
        <dbReference type="Proteomes" id="UP000009168"/>
    </source>
</evidence>
<dbReference type="Gene3D" id="3.40.50.720">
    <property type="entry name" value="NAD(P)-binding Rossmann-like Domain"/>
    <property type="match status" value="1"/>
</dbReference>
<keyword evidence="4" id="KW-0175">Coiled coil</keyword>
<dbReference type="STRING" id="312017.Q22N18"/>
<dbReference type="GO" id="GO:0031510">
    <property type="term" value="C:SUMO activating enzyme complex"/>
    <property type="evidence" value="ECO:0007669"/>
    <property type="project" value="TreeGrafter"/>
</dbReference>
<dbReference type="eggNOG" id="KOG2012">
    <property type="taxonomic scope" value="Eukaryota"/>
</dbReference>
<dbReference type="InterPro" id="IPR042302">
    <property type="entry name" value="E1_FCCH_sf"/>
</dbReference>
<dbReference type="Gene3D" id="2.40.30.180">
    <property type="entry name" value="Ubiquitin-activating enzyme E1, FCCH domain"/>
    <property type="match status" value="1"/>
</dbReference>
<evidence type="ECO:0000256" key="4">
    <source>
        <dbReference type="SAM" id="Coils"/>
    </source>
</evidence>
<dbReference type="InterPro" id="IPR018965">
    <property type="entry name" value="Ub-activating_enz_E1_C"/>
</dbReference>
<dbReference type="InterPro" id="IPR000608">
    <property type="entry name" value="UBC"/>
</dbReference>
<dbReference type="InterPro" id="IPR019572">
    <property type="entry name" value="UBA_E1_SCCH"/>
</dbReference>
<dbReference type="InterPro" id="IPR018075">
    <property type="entry name" value="UBQ-activ_enz_E1"/>
</dbReference>
<dbReference type="InterPro" id="IPR042449">
    <property type="entry name" value="Ub-E1_IAD_1"/>
</dbReference>
<dbReference type="PANTHER" id="PTHR10953:SF4">
    <property type="entry name" value="UBIQUITIN-ACTIVATING ENZYME E1 C-TERMINAL DOMAIN-CONTAINING PROTEIN"/>
    <property type="match status" value="1"/>
</dbReference>
<evidence type="ECO:0000256" key="2">
    <source>
        <dbReference type="ARBA" id="ARBA00005673"/>
    </source>
</evidence>
<dbReference type="Pfam" id="PF09358">
    <property type="entry name" value="E1_UFD"/>
    <property type="match status" value="1"/>
</dbReference>
<dbReference type="Proteomes" id="UP000009168">
    <property type="component" value="Unassembled WGS sequence"/>
</dbReference>
<dbReference type="Gene3D" id="3.40.50.12550">
    <property type="entry name" value="Ubiquitin-activating enzyme E1, inactive adenylation domain, subdomain 2"/>
    <property type="match status" value="1"/>
</dbReference>
<keyword evidence="3" id="KW-0436">Ligase</keyword>
<reference evidence="8" key="1">
    <citation type="journal article" date="2006" name="PLoS Biol.">
        <title>Macronuclear genome sequence of the ciliate Tetrahymena thermophila, a model eukaryote.</title>
        <authorList>
            <person name="Eisen J.A."/>
            <person name="Coyne R.S."/>
            <person name="Wu M."/>
            <person name="Wu D."/>
            <person name="Thiagarajan M."/>
            <person name="Wortman J.R."/>
            <person name="Badger J.H."/>
            <person name="Ren Q."/>
            <person name="Amedeo P."/>
            <person name="Jones K.M."/>
            <person name="Tallon L.J."/>
            <person name="Delcher A.L."/>
            <person name="Salzberg S.L."/>
            <person name="Silva J.C."/>
            <person name="Haas B.J."/>
            <person name="Majoros W.H."/>
            <person name="Farzad M."/>
            <person name="Carlton J.M."/>
            <person name="Smith R.K. Jr."/>
            <person name="Garg J."/>
            <person name="Pearlman R.E."/>
            <person name="Karrer K.M."/>
            <person name="Sun L."/>
            <person name="Manning G."/>
            <person name="Elde N.C."/>
            <person name="Turkewitz A.P."/>
            <person name="Asai D.J."/>
            <person name="Wilkes D.E."/>
            <person name="Wang Y."/>
            <person name="Cai H."/>
            <person name="Collins K."/>
            <person name="Stewart B.A."/>
            <person name="Lee S.R."/>
            <person name="Wilamowska K."/>
            <person name="Weinberg Z."/>
            <person name="Ruzzo W.L."/>
            <person name="Wloga D."/>
            <person name="Gaertig J."/>
            <person name="Frankel J."/>
            <person name="Tsao C.-C."/>
            <person name="Gorovsky M.A."/>
            <person name="Keeling P.J."/>
            <person name="Waller R.F."/>
            <person name="Patron N.J."/>
            <person name="Cherry J.M."/>
            <person name="Stover N.A."/>
            <person name="Krieger C.J."/>
            <person name="del Toro C."/>
            <person name="Ryder H.F."/>
            <person name="Williamson S.C."/>
            <person name="Barbeau R.A."/>
            <person name="Hamilton E.P."/>
            <person name="Orias E."/>
        </authorList>
    </citation>
    <scope>NUCLEOTIDE SEQUENCE [LARGE SCALE GENOMIC DNA]</scope>
    <source>
        <strain evidence="8">SB210</strain>
    </source>
</reference>
<dbReference type="NCBIfam" id="TIGR01408">
    <property type="entry name" value="Ube1"/>
    <property type="match status" value="1"/>
</dbReference>
<dbReference type="GeneID" id="7842250"/>
<dbReference type="GO" id="GO:0016567">
    <property type="term" value="P:protein ubiquitination"/>
    <property type="evidence" value="ECO:0007669"/>
    <property type="project" value="UniProtKB-UniPathway"/>
</dbReference>
<dbReference type="SMART" id="SM00212">
    <property type="entry name" value="UBCc"/>
    <property type="match status" value="1"/>
</dbReference>
<dbReference type="InterPro" id="IPR000011">
    <property type="entry name" value="UBQ/SUMO-activ_enz_E1-like"/>
</dbReference>
<dbReference type="UniPathway" id="UPA00143"/>
<dbReference type="GO" id="GO:0016925">
    <property type="term" value="P:protein sumoylation"/>
    <property type="evidence" value="ECO:0007669"/>
    <property type="project" value="TreeGrafter"/>
</dbReference>
<sequence length="7545" mass="870408">MKTSYSEKVIADISKCSDFTYDSKNQELIFIDSCLSLKSIRVIENSESQIINWKDVNIQILHNGQQDLSPQLQSSQNVNFLSSQKATQFDNNEKQQQSITSQPALIENQGIELDIQEQANQLNYSSARMIPYISQQTANLPANQQNKLLFSNSGLTVTCMDTSPQIAISTIGFCEGEHFWEFYCPIYCQKIEMGIIAPSIQQFHLIEFHTTTPRQVTFRLNFNTCKLSTYLNGNLNNQKSQILSFLKPLSDQNAVSSESNSQQIMWFPAIKMKEVGVSVIFNPFAYDPENPMSAYNFRQQQNQQLQENKVNLDESMITEVLQRIQQLNLTIREKRDTQNSEQTKDFNADSENQASDKSKEKQIPYNQISANMKNNNLVIIQNDKIKLIKKDESGQYPVTKSIFYNKPKTPADYIYLTLNINDTIFLLERVDWASLIEDNYLGLKEVHSLIELIKISVSQANFQNKYIQIHLQFSLAKKCVDALGLFSLQQYKIIHELLHTEKLDQILFNFPLQSSLYGSSQFNSDNQSKSCVFKVSQTYDSVIEQIRIMLSLDEQLFAMTLHQEANSKLAHMFANSLSRIYSSFCRLGSLMNYTKSQYSPLELSEAGLYNTYDTLSSLRHFEFPFIKIDQLETYKKKVPLWQNISLQIPHSRMMKGQTCLNVPLYITINNIPFQQHIRARQLNKDNKDQCDFNQIRILRPNRQYTSNYISTVSSDGCVNVWNTEISLLRVFVSDFKRDFVPPKSLKGLLSTNDLKANLKNVESGLFYDLKFPTKPQNKPRESKQIDQKKDFKNQIKDIFCKQVGKNLLAQQGYDQEIASKVIKNIKNNVLEDAVKETEKIKTQNNQQEEEFLESVQNSQNAPEEEDDQASQENELEWICLQCTFRNTLPEFQNECENCQKPRRTQTNLELLKEINIKKQKSKELSAIEAMNKLDQLINYNAKVANEKQKLEESQMINPMQQMTVSITSITQENKQPLNEEKSYIRPEWVCPQCDQIVQRSQEICDKCGTHVPEEFKCTYQEYKSLKQGIEKKMKEEMEKKQAKREEDLKNFCLDENSKVQTGIMINCELSKVCPLIVGVGMNSTKKDSEVQSMLRIRRFGFDPNYLNNFYKLSNLTGQPNTNQNGSNIQSSKTVINQLDGSVITEKTMGSIEDSLFRSENNRQVVESIEPLFMSNNRFSNDSSTHQQSIEQQQKIVNQKNALFHQDWLELAQHDIVLNEERIIDCVSWCIDSDIQMAHDSIIKNKEMTTSNYNYQMNHTGEQHQETPENPDKLPYISSSYSQTSSPQMMASLEGRQSFDRSQQNFLLDQESTNINSLRKEWFRIVLLTETMNQSIKVHIYRLEVDNINPYSSDSIQISILKEFKVSGPGYSTEKSRLFIPECSQVAFLITGNQIVNIPLNQEAIQGASIEAKSLKGSPLCTRFVGKNILATVDSQNNLILMSQQPQKNQNSFRNSSTSIHSIPSTPIQQSLNEKPQFLTLSLQIQEDLCLHQQYSSKLDQFKGNPLFPQSPLKQQSITQNLSHPELNIQDPKQINELKSLLNTYPIGSNVVRTDQGILKSSIFDSQTKLNVKHTFYQKGFIYFTEPTYLSHLTISFNFQLQQLIQTSTTSNSQNTKINSNTDLNIAQNILSTSINPSLLFQSNLNLLPNFQFIDNTNQPNTAIQKNNQKLLNIPSLQIFSNNNNQQNFTSSFNNIQSDYLNLPYNTEILDDPSHYINNLNNKFPRSSFIDEGANNQDQQFLHLPLTLVYQVGASQSIQQQESLITCPNNESFVTNYAKPSFTFRHLHEKRMIIDFVVVHSIISSSKGAYPIGSGLIFVADNISFFDMIDSFHGMNMAGYNQWKLQRKQIDTPLQQWEPIGCFEFVNNKEVIKVEMDVKRAAKFVHLLPTNFRSQPEDFTGYFKSGILDIQYFGVQGQVLEEDTSQDDNYVFYEELSNQNYICEACRNEKDRFPKSQEFTQEPQFLQFQQQQKAEFIFNQQISTDELIDSGVIKIEVQIEKDNSWHELNSNNILILKRLNINNPLDNYPISKLPNSLPLLNQILESKYNLFPSKSLDLRISPKIFFENKIIALRIQLNQNASNLIYSNFFQNKNVVDSFVQYALKDFSVECFQSKDDCLINLKKEQIQEYRHTLLDPEKYEYLNKNIIKYVLLQAHKANSAESENHKERKLQTLKLLTKLMKVENRLVQLFYKDLDLKTFIELMIFEFNDGCYESSSFSNQYTENLKEVFEFLYQFRSVFTFASDLEQVLIDQISSNIFDSKKYQENLSNSKNYDQKDQKQVNQRGLKRFFCLLKWCSNILGQQIFDKLLELLHKVTIQFKTQKNINYYLLRYEHNIADFLFEKQLFTNKFVSQYSQQLQQSQNKNFNNLNSNQQIQGGSLMTNSIQQGLKNEQGNKNFSNLLNSDLVIKEHSLETSSIQYPQISVQNALNFNEAASASTSLKLNKALVKDKEKKSNGQKINEFLTDQIFVGDKQDNQEIFLTSKQKQRLLKSRIHADVDGSTNKIYTIDLMKYHDIKNILLTFDKVSRSCAVRMKVQIYRVHQNYYYENGFEKVLIYSNDYQTCVTNQLAVLSHQHEYQNQYFNPNSQNLNSLGFSYFEGVTTRYLIVQLTFAFVPYASQYTDIEQSARIEVIPEVFGVISQDQNINTPLKYFQQLFEGNRIEELKIIKTIQLNPGLNQFKKVQISFTSFYLDSLNYYEQQIEQVLQQNSKKIQNLLVSTTQGNVLGTNLTSSVYFNQSQNAGHLFSPKSNKNSLNLSVAKNNLSVSQQTQNIPNIQQNSQNLTTSKASQKSLKKTNESQELEEKLKYVSYNFFFTSSSVSKKKKENKLNSAQSNVEQNKPNSDQIKTNQEQTKLNIEQNKTNTNELTKSINISQTNFQQHQNVSQPPMLLSSASQMLYPNSGQMNLQDDDLDNDDDLFNMITQSKKEDIERLEKDEVKEEIGEDDEEQYGILSSQLNNDMQYDMRQDLINQVQELQDELSIRLIKYHEKEKHHKQTVEMSSSKVQNDHSQSFPSFKNFSFQHSQYNEERITKLKQEQLQIQQLCNQIRQIQLQLLNLEEQNQGKSTSVQKNKQKQQTDESNQSLDFLACLTYELCSFLKYDEKLIFRLIQKDQKLITENQISNTGLNSVKEEDIQYQNGSPKSSSDERKFQDINWEDDAQEEEEKKQNDQKGLQEGGSFLVKLSLELFDTFIVNESGLLHNEVKAFFQDILLKSINRLDINKILNQIIEKYLIEPFLQKNLNSYQQHQSIEATINQLKESVLKNNGQFYSASKIINIVNIFNIVDVNTFFLKLKEKQEQTELFLNTQDNQQQNGQVSNPSSQNSQKLQELLLYVWSLTSMLKNEYLKIQLRQIFTQQRNQQFIQQQQQLFEKQLNEDDLNNQENCQGLYICQNLIRFLLQNSSTIAEKDISSLLTHLFDLMLMIINCVPLSHISKITQLFFSSNITGLTSATKKQEEKQQGIPLLYSIFFKAMSLNHQPLLQVLEVFITNLVFPKQLENYSELTICSTQPLAKIQLTEELDKYLETQLQILYHLQQMIGYLLDYPKNCNSSSPYTQVILSSNAKTRLPLSNWIGHLKFLLQILQNSSKSIVLIHKKTQNSTSKKMQEIQRRKTSISSRKSSLASRKNSCGLDQLDHAPTNLTRSKTTPPNNDLQVFNLQSNSNQITLEEYIDHCILDKQLLIQTNIALKLVDLLNPKEEQPEQKKIDEVEEEEFEDDINDASQEAIDDKEIKNFYKFQNNIQIWGLIMSTASLLKGQILQESNIYTNLLNQYLKSSDEVKSIYLKSFLNLTKTILQSGYQIKEFCNDLFVIIFKIIFKKNSSHSKLLGYKKDSANSSQFSESPEQQRNQILNSKSFIEDQNLYYLVNGLLEILLTKETPAPEEFYQAQHQQKEWKNSFCKLNARGAARLFIGISKFLVRQLNFGGVEGVHMADEMIISKLQVADYILKILLSAESSFQHLAIVEALSNWNLVEFLKSSYSRCIIWYFFNKPDEVMKGVSPATILIKSIGNQVLKLFTIAGEKQNITEICIELLFKHSMIFSKALFSNIPKLNEQQSEFGTSQNISSASHMHSHFSNLLPFSNQLQNQDISVFNLTNMSITNYNALILATRQSKIFQELLNLWITNDSLAQFLTFKINGFSHLLDIIGLNSFNQVQSLNDQSKTYQYSSLNEINTTNMPMFGNEDSLFVNQNVLNYISIIQSGSDKQLPTQSSLNNQTIYNPWNQYTMQNISSAHKIPPPSLQFGSSSFALIKNPQLAPFNNGDKKNLFFHDSAQNLNSQNNSHIQIQQNVALAPFMTQGSGASSFEPAGLLFGNSEIHENQKSSFIKYQIQHPSYVNNFNATNNNSLNSHNMSNSNNSNQSFPQMMNNPLFSKLPSNLNFQSTINNGIKSNHSIVSPGVISNTIPQLPPIPPMQYNNYSNNTITPQNIIQNNQNPFINQQIYTSSSSSGNNTINLNPFTQNFYQQYPTIPLSDLNDSDIISLANNLQQDYLQQKSKIYEMNNPLRTNVTNQTVDPLQQLVEIECCNQIQLIPLIGQNFQIAQGIQDWSYSKKGCKNKIAIHLLSGSQHQELQVLLKLNKTVEIKKFKIGFNCQSVEQSDSQKIIGIPSGVIVEGGLSESKLVPLGFLHQINDDKYLNFGVKVFAKNFARVNDETGNIDKCIKSLSSPKVSYIKLRIIRPIITLIEDSSSFVNKQFGSIAISINFLSIIGYQVDHIASNLSQFIYKIQTDSAIQILGKLCAEGMGFDKTIQSISNDKQIIQKIKDGFECVESLISQYEQPISQLLICIALNNDEFADWIFDYLLDSSRNKTPLAKLLTEIIISQKQQYNDKVLSNKALPRVEKLYEYIVKQIKQYLESNPTDKDIEVDADGILSLSSIFPFVDALIAALRISYPHPKMNQNEKEKYQVKEIMKLRVNIEIIQSLISIYLKCVKQKAEGFSKLSIKLLVSLLYLPLPFYCDNQENLIKESLNLIWDSLIQKKQYQLTELMVVLAYGGDQCQRWFLEDNQNHFKQLIHNINQEMSLASSNEKNTQNNILQSQNLNNQTITNSKKAKSLFSILCAISNSQEIQNLLIQTSPGNNSSNNTNQIPEYIKIYSLMKLKKSENIFFSSTSSIGSSSYRLLQNWVDQEFLQLFVEFLKKISYSKQEVIDSIVHGLIEDIKELEHKKDHLFVNDLLLPILQSIQTVPMCFHAFDSLQRKWLINPIKVLNHPYYLAKFQQSSKSKAQKNIDKFNTKLFSQEQKQVFMKTLKKFTLDTGLYKKIKKYEWIKEATQEVDSQSSLINKLENKILNNPPYIIVIEGVNSGQKCLCGVFSSQAIQKSSLESTFNISNGDDCFIFYYSENYQIHFRVEGNDFGQLDVSPETSFLTFKYRELDRIYLSFSEGSSSYVDINMFDMKPIENSQNIPHDIPNDFSFIKAEYWVLRPQTIELSEDRKHPFKMENMYDIQNTQHHLFNSEYYKPDNAYNFYRSPAVYHFPEDLTLQQVITQLNVPGLQVSKEVLQQFSFNLRQSAKFFSCKDNINLRSLYQEIDKNSNGIIDLEYNVDQFFQQAPKIQQLSQPQQIEQQNLDNQKQNKIIDAFIDQKGFKTIISVIKEQLNSWNSKTRAKKWLVYVQELNTFSVLPNFIYEFMKKKEGVNILFQLLSGSLDSSNELKSEKQEDNKMHQMKQPLLDGLSEDYPITKAFKKSYYSQEKNKEDFEKNKQFEEQERNAVQNIYEILSQLFQQDKDNHKIKSIAIENNILQIIFDRISSVSKEKPRKFIENTPAQDKKLSDDDNKLKLDSPILIMGVQRTGQGEKDEKSRSNQNVDKKKKGTGYASDNTGQNQKWNTSEYVEINKSRNQLLLSLMKILQSFFNFESWSIPNKVIHSICESSLLPLLESAFRSGSLLEICKESQLMIQYLQLIEVMSQNKSLIKCLMKLDQRYQPTQTESISELLSKLRTTAEIFLNCIKPVQIQVPESTVKSSISIQKDMLAQSNANLLKQWGADKDILNEEKKFQKILNDQEEGNLQSQQVATSIIQVHEKLDQAIQEFNEHIQESTSQNFSNLDQEQDEGQEQIQKVQRVLELPLNVKYKILLEKLRFGYFSMNNNNLNTYNHHYQQQIMQNQNPSQVKMVRLAQEIADMANSLPIDHTSSIFVRCDSKRVDVMKCIIMGSSGTPYAHGAFLYDIFFEDSYPNTSPRVNLQTTGNNKVRFNPNLYNCGKVCLSLLGTWKGQASENWDPKISTLLQVLVSLSAIIMNEDIYFNEPGYEGHSGTEDGDRKNEAYSNIVRFSNIKYAMIQTIRNPPEGFEDVIKRHFYLKKDEILKECEGWIERSTKKQASYVGLVSDHNPQICQEFKQPNKYTEQLKLAVQDLRQELEKLTPPSSIETQEELAKKKARSQKQHEKKQNLNKQNNQKQNIPTAVLHNALDDLQQQEIPIKNNKINKQEEIDVESEEVKDRWSRYICAMGIDAVAKQSKCNIFLSGLGPLGVEIAKNIVLSGVKKMTLHDNHIVNYRDLSGQFFLKKECVGKNRAEACLQDIQLLNHYVRVDTNVNQVNADTSTLLEKLYLQDYHVVIITECYSLDILTAINTFCRSRSIKFIYTQVQGPFGLLFNDFGDNFEVIDKNGEDPVELVIQNIQQVQAGEKSNKLKVTLLPGFKHPYEDKDKVIIKEVQGMQEVNNQSKSINDSIFEIETINSNSFYILTNNLYSPYQGSGVVKNIKTPIYLSFQSLKQCIQANNMEYFDANMASHDFEKMDTIPYLHIAFQALQEFIQINFRYPHPWNQKDAQTMLEISKSLYGAFDIPQKEDEKNKLKFEEYINKFSFTVSGTFHPLCAFMGGYVSQEVIKAITNKFVPTKQLFLTDCIEVLPDINWSDKKSSEEQISRLQSQFENEKEFEVQNELQLKIVIGSETSEKLSHCKLFMIGSGAIGCELLKNFAMINLCTGEEIPERNLRKGQLTLTDPDHIETSNLNRQFLFREEHLRKPKSSTAAQAAIKMNNKLKNHIVACLDKVCEATKNIFSEEFFEDQDIVANALDNVEARRYVDKRCVSSKTPLLESGTLGPKGHVQVIIPYKTESYGSQQDPQEEGGDIPHCTLKMFPEETLHCIEWARDKFGKIITLKPKIVQKTLDEIENIKEGKISCEIINLRKTLKALKNRPLSFEDCIEYAVQKFYKLYRNNIRQLLYTYPLNHKNKDGSDFWKLPKRAPFEISQLDEQNPLHRDFIVALSVMRAKSFNIPYPQSFRQQSEKIQIMQIAMNCKIADFQPSDEKSTEIKQEVNQENDKTQEQASINQQEISQIQTETNQNNINELKQNQIISNDENPNYLIEQILLQKLNLQQQTFMHSEEFEKDNDSNGHIDAIYAMANLRSINYSLTPMDWINVKLKAGKIVPALATTTAAIAGLQTIELVKTLKKVDICKMKNAFLNLAVPSLQLTEPAGPPSFQITKNLKASIWDRWDVWLNKQDSLKKLFNYFEEKMQLSPFSILIGTDLIYSFTMNTEDKQFIQDSTFSEVLNNNNQLILSEAKYIDLNILFTELNGNQILLNTPSVRLFFGVKEEKQQ</sequence>
<feature type="coiled-coil region" evidence="4">
    <location>
        <begin position="3034"/>
        <end position="3061"/>
    </location>
</feature>
<evidence type="ECO:0000259" key="6">
    <source>
        <dbReference type="PROSITE" id="PS50127"/>
    </source>
</evidence>
<feature type="region of interest" description="Disordered" evidence="5">
    <location>
        <begin position="840"/>
        <end position="870"/>
    </location>
</feature>
<dbReference type="InParanoid" id="Q22N18"/>
<dbReference type="Gene3D" id="3.50.50.80">
    <property type="entry name" value="Ubiquitin-activating enzyme E1, inactive adenylation domain, subdomain 1"/>
    <property type="match status" value="1"/>
</dbReference>
<dbReference type="Gene3D" id="1.10.10.2660">
    <property type="entry name" value="Ubiquitin-activating enzyme E1, SCCH domain"/>
    <property type="match status" value="1"/>
</dbReference>
<protein>
    <submittedName>
        <fullName evidence="7">Ubiquitin-activating enzyme E1</fullName>
    </submittedName>
</protein>
<feature type="region of interest" description="Disordered" evidence="5">
    <location>
        <begin position="2824"/>
        <end position="2852"/>
    </location>
</feature>
<dbReference type="eggNOG" id="KOG0895">
    <property type="taxonomic scope" value="Eukaryota"/>
</dbReference>
<dbReference type="InterPro" id="IPR042063">
    <property type="entry name" value="Ubi_acti_E1_SCCH"/>
</dbReference>
<feature type="compositionally biased region" description="Basic and acidic residues" evidence="5">
    <location>
        <begin position="333"/>
        <end position="347"/>
    </location>
</feature>
<evidence type="ECO:0000313" key="7">
    <source>
        <dbReference type="EMBL" id="EAR86388.2"/>
    </source>
</evidence>
<dbReference type="SUPFAM" id="SSF81995">
    <property type="entry name" value="beta-sandwich domain of Sec23/24"/>
    <property type="match status" value="1"/>
</dbReference>
<comment type="similarity">
    <text evidence="2">Belongs to the ubiquitin-activating E1 family.</text>
</comment>
<gene>
    <name evidence="7" type="ORF">TTHERM_00028560</name>
</gene>
<dbReference type="SUPFAM" id="SSF54495">
    <property type="entry name" value="UBC-like"/>
    <property type="match status" value="1"/>
</dbReference>
<dbReference type="GO" id="GO:0005737">
    <property type="term" value="C:cytoplasm"/>
    <property type="evidence" value="ECO:0007669"/>
    <property type="project" value="TreeGrafter"/>
</dbReference>
<dbReference type="InterPro" id="IPR000594">
    <property type="entry name" value="ThiF_NAD_FAD-bd"/>
</dbReference>
<evidence type="ECO:0000256" key="1">
    <source>
        <dbReference type="ARBA" id="ARBA00004906"/>
    </source>
</evidence>
<feature type="region of interest" description="Disordered" evidence="5">
    <location>
        <begin position="6362"/>
        <end position="6400"/>
    </location>
</feature>
<dbReference type="SMART" id="SM00985">
    <property type="entry name" value="UBA_e1_C"/>
    <property type="match status" value="1"/>
</dbReference>
<proteinExistence type="inferred from homology"/>
<dbReference type="PRINTS" id="PR01849">
    <property type="entry name" value="UBIQUITINACT"/>
</dbReference>
<feature type="compositionally biased region" description="Polar residues" evidence="5">
    <location>
        <begin position="3640"/>
        <end position="3652"/>
    </location>
</feature>
<name>Q22N18_TETTS</name>
<feature type="region of interest" description="Disordered" evidence="5">
    <location>
        <begin position="7250"/>
        <end position="7273"/>
    </location>
</feature>
<evidence type="ECO:0000256" key="5">
    <source>
        <dbReference type="SAM" id="MobiDB-lite"/>
    </source>
</evidence>
<accession>Q22N18</accession>
<dbReference type="Pfam" id="PF00179">
    <property type="entry name" value="UQ_con"/>
    <property type="match status" value="1"/>
</dbReference>
<dbReference type="KEGG" id="tet:TTHERM_00028560"/>
<feature type="compositionally biased region" description="Polar residues" evidence="5">
    <location>
        <begin position="2832"/>
        <end position="2852"/>
    </location>
</feature>
<dbReference type="InterPro" id="IPR016135">
    <property type="entry name" value="UBQ-conjugating_enzyme/RWD"/>
</dbReference>